<keyword evidence="2" id="KW-1185">Reference proteome</keyword>
<gene>
    <name evidence="1" type="ORF">VNO77_37388</name>
</gene>
<dbReference type="EMBL" id="JAYMYQ010000009">
    <property type="protein sequence ID" value="KAK7313041.1"/>
    <property type="molecule type" value="Genomic_DNA"/>
</dbReference>
<proteinExistence type="predicted"/>
<reference evidence="1 2" key="1">
    <citation type="submission" date="2024-01" db="EMBL/GenBank/DDBJ databases">
        <title>The genomes of 5 underutilized Papilionoideae crops provide insights into root nodulation and disease resistanc.</title>
        <authorList>
            <person name="Jiang F."/>
        </authorList>
    </citation>
    <scope>NUCLEOTIDE SEQUENCE [LARGE SCALE GENOMIC DNA]</scope>
    <source>
        <strain evidence="1">LVBAO_FW01</strain>
        <tissue evidence="1">Leaves</tissue>
    </source>
</reference>
<comment type="caution">
    <text evidence="1">The sequence shown here is derived from an EMBL/GenBank/DDBJ whole genome shotgun (WGS) entry which is preliminary data.</text>
</comment>
<name>A0AAN9PW31_CANGL</name>
<evidence type="ECO:0000313" key="1">
    <source>
        <dbReference type="EMBL" id="KAK7313041.1"/>
    </source>
</evidence>
<protein>
    <submittedName>
        <fullName evidence="1">Uncharacterized protein</fullName>
    </submittedName>
</protein>
<evidence type="ECO:0000313" key="2">
    <source>
        <dbReference type="Proteomes" id="UP001367508"/>
    </source>
</evidence>
<sequence>MTLLNPNYDSINVAIMYEDKRRELSLFLLQPRSMPPFSQCRGPLTFRDNKPPPQCHPKTSCIPSEPIIMAFMQLQEDPSNKDE</sequence>
<dbReference type="Proteomes" id="UP001367508">
    <property type="component" value="Unassembled WGS sequence"/>
</dbReference>
<accession>A0AAN9PW31</accession>
<organism evidence="1 2">
    <name type="scientific">Canavalia gladiata</name>
    <name type="common">Sword bean</name>
    <name type="synonym">Dolichos gladiatus</name>
    <dbReference type="NCBI Taxonomy" id="3824"/>
    <lineage>
        <taxon>Eukaryota</taxon>
        <taxon>Viridiplantae</taxon>
        <taxon>Streptophyta</taxon>
        <taxon>Embryophyta</taxon>
        <taxon>Tracheophyta</taxon>
        <taxon>Spermatophyta</taxon>
        <taxon>Magnoliopsida</taxon>
        <taxon>eudicotyledons</taxon>
        <taxon>Gunneridae</taxon>
        <taxon>Pentapetalae</taxon>
        <taxon>rosids</taxon>
        <taxon>fabids</taxon>
        <taxon>Fabales</taxon>
        <taxon>Fabaceae</taxon>
        <taxon>Papilionoideae</taxon>
        <taxon>50 kb inversion clade</taxon>
        <taxon>NPAAA clade</taxon>
        <taxon>indigoferoid/millettioid clade</taxon>
        <taxon>Phaseoleae</taxon>
        <taxon>Canavalia</taxon>
    </lineage>
</organism>
<dbReference type="AlphaFoldDB" id="A0AAN9PW31"/>